<dbReference type="Pfam" id="PF02397">
    <property type="entry name" value="Bac_transf"/>
    <property type="match status" value="1"/>
</dbReference>
<protein>
    <submittedName>
        <fullName evidence="3">Sugar transferase</fullName>
    </submittedName>
</protein>
<accession>A0ABN0RC85</accession>
<keyword evidence="3" id="KW-0808">Transferase</keyword>
<name>A0ABN0RC85_9LIST</name>
<proteinExistence type="inferred from homology"/>
<dbReference type="Proteomes" id="UP000019249">
    <property type="component" value="Unassembled WGS sequence"/>
</dbReference>
<evidence type="ECO:0000313" key="3">
    <source>
        <dbReference type="EMBL" id="EUJ26123.1"/>
    </source>
</evidence>
<dbReference type="InterPro" id="IPR003362">
    <property type="entry name" value="Bact_transf"/>
</dbReference>
<dbReference type="PANTHER" id="PTHR30576:SF10">
    <property type="entry name" value="SLL5057 PROTEIN"/>
    <property type="match status" value="1"/>
</dbReference>
<dbReference type="GO" id="GO:0016740">
    <property type="term" value="F:transferase activity"/>
    <property type="evidence" value="ECO:0007669"/>
    <property type="project" value="UniProtKB-KW"/>
</dbReference>
<evidence type="ECO:0000259" key="2">
    <source>
        <dbReference type="Pfam" id="PF02397"/>
    </source>
</evidence>
<keyword evidence="4" id="KW-1185">Reference proteome</keyword>
<evidence type="ECO:0000313" key="4">
    <source>
        <dbReference type="Proteomes" id="UP000019249"/>
    </source>
</evidence>
<dbReference type="EMBL" id="AODF01000039">
    <property type="protein sequence ID" value="EUJ26123.1"/>
    <property type="molecule type" value="Genomic_DNA"/>
</dbReference>
<comment type="caution">
    <text evidence="3">The sequence shown here is derived from an EMBL/GenBank/DDBJ whole genome shotgun (WGS) entry which is preliminary data.</text>
</comment>
<comment type="similarity">
    <text evidence="1">Belongs to the bacterial sugar transferase family.</text>
</comment>
<dbReference type="PANTHER" id="PTHR30576">
    <property type="entry name" value="COLANIC BIOSYNTHESIS UDP-GLUCOSE LIPID CARRIER TRANSFERASE"/>
    <property type="match status" value="1"/>
</dbReference>
<reference evidence="3 4" key="1">
    <citation type="journal article" date="2014" name="Int. J. Syst. Evol. Microbiol.">
        <title>Listeria floridensis sp. nov., Listeria aquatica sp. nov., Listeria cornellensis sp. nov., Listeria riparia sp. nov. and Listeria grandensis sp. nov., from agricultural and natural environments.</title>
        <authorList>
            <person name="den Bakker H.C."/>
            <person name="Warchocki S."/>
            <person name="Wright E.M."/>
            <person name="Allred A.F."/>
            <person name="Ahlstrom C."/>
            <person name="Manuel C.S."/>
            <person name="Stasiewicz M.J."/>
            <person name="Burrell A."/>
            <person name="Roof S."/>
            <person name="Strawn L."/>
            <person name="Fortes E.D."/>
            <person name="Nightingale K.K."/>
            <person name="Kephart D."/>
            <person name="Wiedmann M."/>
        </authorList>
    </citation>
    <scope>NUCLEOTIDE SEQUENCE [LARGE SCALE GENOMIC DNA]</scope>
    <source>
        <strain evidence="3 4">FSL S10-1187</strain>
    </source>
</reference>
<sequence length="179" mass="20522">MPVFLLTSCIIKISEPRGTVFFAQKRIGKNEKPFTMYKFRTMKMNAENDLQSLLDQNEMDGAMFKIKKDPRVTKFGSFLRKTSIDELPQLINVLKGEMTLVGPRPPLPREVATYTSYEKLRLNAIPGCTGLWQVSGRNDLSFEEMVDLDLTYINQSCLLLDFKIMLKTVLILLVSRNGY</sequence>
<gene>
    <name evidence="3" type="ORF">MFLO_14252</name>
</gene>
<feature type="domain" description="Bacterial sugar transferase" evidence="2">
    <location>
        <begin position="2"/>
        <end position="173"/>
    </location>
</feature>
<evidence type="ECO:0000256" key="1">
    <source>
        <dbReference type="ARBA" id="ARBA00006464"/>
    </source>
</evidence>
<organism evidence="3 4">
    <name type="scientific">Listeria floridensis FSL S10-1187</name>
    <dbReference type="NCBI Taxonomy" id="1265817"/>
    <lineage>
        <taxon>Bacteria</taxon>
        <taxon>Bacillati</taxon>
        <taxon>Bacillota</taxon>
        <taxon>Bacilli</taxon>
        <taxon>Bacillales</taxon>
        <taxon>Listeriaceae</taxon>
        <taxon>Listeria</taxon>
    </lineage>
</organism>